<dbReference type="Proteomes" id="UP000190888">
    <property type="component" value="Unassembled WGS sequence"/>
</dbReference>
<evidence type="ECO:0000313" key="4">
    <source>
        <dbReference type="Proteomes" id="UP000190888"/>
    </source>
</evidence>
<name>A0A1T4KR87_9BACT</name>
<dbReference type="EMBL" id="FUWH01000002">
    <property type="protein sequence ID" value="SJZ44969.1"/>
    <property type="molecule type" value="Genomic_DNA"/>
</dbReference>
<dbReference type="RefSeq" id="WP_078830053.1">
    <property type="nucleotide sequence ID" value="NZ_FUWH01000002.1"/>
</dbReference>
<feature type="signal peptide" evidence="2">
    <location>
        <begin position="1"/>
        <end position="23"/>
    </location>
</feature>
<proteinExistence type="predicted"/>
<keyword evidence="1" id="KW-0175">Coiled coil</keyword>
<evidence type="ECO:0000313" key="3">
    <source>
        <dbReference type="EMBL" id="SJZ44969.1"/>
    </source>
</evidence>
<reference evidence="3 4" key="1">
    <citation type="submission" date="2017-02" db="EMBL/GenBank/DDBJ databases">
        <authorList>
            <person name="Peterson S.W."/>
        </authorList>
    </citation>
    <scope>NUCLEOTIDE SEQUENCE [LARGE SCALE GENOMIC DNA]</scope>
    <source>
        <strain evidence="3 4">DSM 22335</strain>
    </source>
</reference>
<evidence type="ECO:0000256" key="2">
    <source>
        <dbReference type="SAM" id="SignalP"/>
    </source>
</evidence>
<protein>
    <submittedName>
        <fullName evidence="3">Uncharacterized protein</fullName>
    </submittedName>
</protein>
<organism evidence="3 4">
    <name type="scientific">Sediminibacterium ginsengisoli</name>
    <dbReference type="NCBI Taxonomy" id="413434"/>
    <lineage>
        <taxon>Bacteria</taxon>
        <taxon>Pseudomonadati</taxon>
        <taxon>Bacteroidota</taxon>
        <taxon>Chitinophagia</taxon>
        <taxon>Chitinophagales</taxon>
        <taxon>Chitinophagaceae</taxon>
        <taxon>Sediminibacterium</taxon>
    </lineage>
</organism>
<accession>A0A1T4KR87</accession>
<evidence type="ECO:0000256" key="1">
    <source>
        <dbReference type="SAM" id="Coils"/>
    </source>
</evidence>
<sequence length="255" mass="28760">MSAFTLKHAMIAVAAVCAGITFAAWQAPDSGKPAGTITFQPVKDTLPKSKRSYRYERSYTAQDLEKAMRELDIAMDKLDRDVMIDTGKLNVDIKLAFDEIAKIDFERIGVDIRKALNNINWTETKNAVKKSLDEAEIQLKEIDTRAIEKSVREATRNVNQNISLDIDGIVKSSLKHAKEGLRKAQKEIAELKEFTGTLEKDGLVNPKKGYRIEVKDKKLIINGQKQSDEINKKYSRFLDREDFSISTDAEGVYSV</sequence>
<keyword evidence="2" id="KW-0732">Signal</keyword>
<feature type="chain" id="PRO_5012526932" evidence="2">
    <location>
        <begin position="24"/>
        <end position="255"/>
    </location>
</feature>
<dbReference type="OrthoDB" id="674326at2"/>
<keyword evidence="4" id="KW-1185">Reference proteome</keyword>
<feature type="coiled-coil region" evidence="1">
    <location>
        <begin position="174"/>
        <end position="201"/>
    </location>
</feature>
<gene>
    <name evidence="3" type="ORF">SAMN04488132_10272</name>
</gene>
<dbReference type="AlphaFoldDB" id="A0A1T4KR87"/>
<dbReference type="STRING" id="413434.SAMN04488132_10272"/>